<feature type="transmembrane region" description="Helical" evidence="1">
    <location>
        <begin position="30"/>
        <end position="53"/>
    </location>
</feature>
<proteinExistence type="predicted"/>
<gene>
    <name evidence="2" type="ORF">HMP0721_1617</name>
</gene>
<accession>E6MI84</accession>
<name>E6MI84_9FIRM</name>
<evidence type="ECO:0000313" key="2">
    <source>
        <dbReference type="EMBL" id="EFV01236.1"/>
    </source>
</evidence>
<dbReference type="AlphaFoldDB" id="E6MI84"/>
<keyword evidence="1" id="KW-0472">Membrane</keyword>
<keyword evidence="1" id="KW-1133">Transmembrane helix</keyword>
<evidence type="ECO:0000313" key="3">
    <source>
        <dbReference type="Proteomes" id="UP000004754"/>
    </source>
</evidence>
<keyword evidence="1" id="KW-0812">Transmembrane</keyword>
<sequence length="57" mass="6887">MVKFADPSDEFFGTDFELTCFKRENNIFDFYMFIYSLFNDNLLGFSIIFMHFADNYP</sequence>
<dbReference type="EMBL" id="AEQN01000022">
    <property type="protein sequence ID" value="EFV01236.1"/>
    <property type="molecule type" value="Genomic_DNA"/>
</dbReference>
<comment type="caution">
    <text evidence="2">The sequence shown here is derived from an EMBL/GenBank/DDBJ whole genome shotgun (WGS) entry which is preliminary data.</text>
</comment>
<dbReference type="Proteomes" id="UP000004754">
    <property type="component" value="Unassembled WGS sequence"/>
</dbReference>
<reference evidence="2 3" key="1">
    <citation type="submission" date="2010-12" db="EMBL/GenBank/DDBJ databases">
        <authorList>
            <person name="Muzny D."/>
            <person name="Qin X."/>
            <person name="Deng J."/>
            <person name="Jiang H."/>
            <person name="Liu Y."/>
            <person name="Qu J."/>
            <person name="Song X.-Z."/>
            <person name="Zhang L."/>
            <person name="Thornton R."/>
            <person name="Coyle M."/>
            <person name="Francisco L."/>
            <person name="Jackson L."/>
            <person name="Javaid M."/>
            <person name="Korchina V."/>
            <person name="Kovar C."/>
            <person name="Mata R."/>
            <person name="Mathew T."/>
            <person name="Ngo R."/>
            <person name="Nguyen L."/>
            <person name="Nguyen N."/>
            <person name="Okwuonu G."/>
            <person name="Ongeri F."/>
            <person name="Pham C."/>
            <person name="Simmons D."/>
            <person name="Wilczek-Boney K."/>
            <person name="Hale W."/>
            <person name="Jakkamsetti A."/>
            <person name="Pham P."/>
            <person name="Ruth R."/>
            <person name="San Lucas F."/>
            <person name="Warren J."/>
            <person name="Zhang J."/>
            <person name="Zhao Z."/>
            <person name="Zhou C."/>
            <person name="Zhu D."/>
            <person name="Lee S."/>
            <person name="Bess C."/>
            <person name="Blankenburg K."/>
            <person name="Forbes L."/>
            <person name="Fu Q."/>
            <person name="Gubbala S."/>
            <person name="Hirani K."/>
            <person name="Jayaseelan J.C."/>
            <person name="Lara F."/>
            <person name="Munidasa M."/>
            <person name="Palculict T."/>
            <person name="Patil S."/>
            <person name="Pu L.-L."/>
            <person name="Saada N."/>
            <person name="Tang L."/>
            <person name="Weissenberger G."/>
            <person name="Zhu Y."/>
            <person name="Hemphill L."/>
            <person name="Shang Y."/>
            <person name="Youmans B."/>
            <person name="Ayvaz T."/>
            <person name="Ross M."/>
            <person name="Santibanez J."/>
            <person name="Aqrawi P."/>
            <person name="Gross S."/>
            <person name="Joshi V."/>
            <person name="Fowler G."/>
            <person name="Nazareth L."/>
            <person name="Reid J."/>
            <person name="Worley K."/>
            <person name="Petrosino J."/>
            <person name="Highlander S."/>
            <person name="Gibbs R."/>
        </authorList>
    </citation>
    <scope>NUCLEOTIDE SEQUENCE [LARGE SCALE GENOMIC DNA]</scope>
    <source>
        <strain evidence="2 3">ATCC 23263</strain>
    </source>
</reference>
<dbReference type="STRING" id="887929.HMP0721_1617"/>
<organism evidence="2 3">
    <name type="scientific">Pseudoramibacter alactolyticus ATCC 23263</name>
    <dbReference type="NCBI Taxonomy" id="887929"/>
    <lineage>
        <taxon>Bacteria</taxon>
        <taxon>Bacillati</taxon>
        <taxon>Bacillota</taxon>
        <taxon>Clostridia</taxon>
        <taxon>Eubacteriales</taxon>
        <taxon>Eubacteriaceae</taxon>
        <taxon>Pseudoramibacter</taxon>
    </lineage>
</organism>
<dbReference type="HOGENOM" id="CLU_2993233_0_0_9"/>
<evidence type="ECO:0000256" key="1">
    <source>
        <dbReference type="SAM" id="Phobius"/>
    </source>
</evidence>
<protein>
    <submittedName>
        <fullName evidence="2">Uncharacterized protein</fullName>
    </submittedName>
</protein>
<keyword evidence="3" id="KW-1185">Reference proteome</keyword>